<dbReference type="EMBL" id="QUSF01000075">
    <property type="protein sequence ID" value="RLV95873.1"/>
    <property type="molecule type" value="Genomic_DNA"/>
</dbReference>
<protein>
    <submittedName>
        <fullName evidence="1">Uncharacterized protein</fullName>
    </submittedName>
</protein>
<keyword evidence="2" id="KW-1185">Reference proteome</keyword>
<proteinExistence type="predicted"/>
<gene>
    <name evidence="1" type="ORF">DV515_00012732</name>
</gene>
<evidence type="ECO:0000313" key="1">
    <source>
        <dbReference type="EMBL" id="RLV95873.1"/>
    </source>
</evidence>
<name>A0A3L8S2R8_CHLGU</name>
<accession>A0A3L8S2R8</accession>
<dbReference type="AlphaFoldDB" id="A0A3L8S2R8"/>
<comment type="caution">
    <text evidence="1">The sequence shown here is derived from an EMBL/GenBank/DDBJ whole genome shotgun (WGS) entry which is preliminary data.</text>
</comment>
<dbReference type="OrthoDB" id="6516566at2759"/>
<dbReference type="Proteomes" id="UP000276834">
    <property type="component" value="Unassembled WGS sequence"/>
</dbReference>
<feature type="non-terminal residue" evidence="1">
    <location>
        <position position="161"/>
    </location>
</feature>
<evidence type="ECO:0000313" key="2">
    <source>
        <dbReference type="Proteomes" id="UP000276834"/>
    </source>
</evidence>
<reference evidence="1 2" key="1">
    <citation type="journal article" date="2018" name="Proc. R. Soc. B">
        <title>A non-coding region near Follistatin controls head colour polymorphism in the Gouldian finch.</title>
        <authorList>
            <person name="Toomey M.B."/>
            <person name="Marques C.I."/>
            <person name="Andrade P."/>
            <person name="Araujo P.M."/>
            <person name="Sabatino S."/>
            <person name="Gazda M.A."/>
            <person name="Afonso S."/>
            <person name="Lopes R.J."/>
            <person name="Corbo J.C."/>
            <person name="Carneiro M."/>
        </authorList>
    </citation>
    <scope>NUCLEOTIDE SEQUENCE [LARGE SCALE GENOMIC DNA]</scope>
    <source>
        <strain evidence="1">Red01</strain>
        <tissue evidence="1">Muscle</tissue>
    </source>
</reference>
<organism evidence="1 2">
    <name type="scientific">Chloebia gouldiae</name>
    <name type="common">Gouldian finch</name>
    <name type="synonym">Erythrura gouldiae</name>
    <dbReference type="NCBI Taxonomy" id="44316"/>
    <lineage>
        <taxon>Eukaryota</taxon>
        <taxon>Metazoa</taxon>
        <taxon>Chordata</taxon>
        <taxon>Craniata</taxon>
        <taxon>Vertebrata</taxon>
        <taxon>Euteleostomi</taxon>
        <taxon>Archelosauria</taxon>
        <taxon>Archosauria</taxon>
        <taxon>Dinosauria</taxon>
        <taxon>Saurischia</taxon>
        <taxon>Theropoda</taxon>
        <taxon>Coelurosauria</taxon>
        <taxon>Aves</taxon>
        <taxon>Neognathae</taxon>
        <taxon>Neoaves</taxon>
        <taxon>Telluraves</taxon>
        <taxon>Australaves</taxon>
        <taxon>Passeriformes</taxon>
        <taxon>Passeroidea</taxon>
        <taxon>Passeridae</taxon>
        <taxon>Chloebia</taxon>
    </lineage>
</organism>
<sequence>MLSIILAVIYEQVRKRFHSETCYGNMERTVKHWILIARNFYWSRKKVNSFPPRDLKSRGSKDLKKSQRMASDASHMLEAALEQMDDIIAGTKSAAEYANGGYDIVSPAPSVYLGTFQILHLLEDLKMALEMLEDPQEKEALRNQIPGATALCLREWFEENL</sequence>